<evidence type="ECO:0000313" key="2">
    <source>
        <dbReference type="Proteomes" id="UP001472677"/>
    </source>
</evidence>
<dbReference type="Proteomes" id="UP001472677">
    <property type="component" value="Unassembled WGS sequence"/>
</dbReference>
<sequence>MLMPMVEASNAANFGDLIEQSKDNMGPADSDDQALRVVASIKEKALVNESIDCEDHFLVGQIVDLINSKFLDHLKLNSKATEYKEPAEF</sequence>
<dbReference type="EMBL" id="JBBPBM010000508">
    <property type="protein sequence ID" value="KAK8494690.1"/>
    <property type="molecule type" value="Genomic_DNA"/>
</dbReference>
<keyword evidence="2" id="KW-1185">Reference proteome</keyword>
<evidence type="ECO:0000313" key="1">
    <source>
        <dbReference type="EMBL" id="KAK8494690.1"/>
    </source>
</evidence>
<gene>
    <name evidence="1" type="ORF">V6N12_016060</name>
</gene>
<comment type="caution">
    <text evidence="1">The sequence shown here is derived from an EMBL/GenBank/DDBJ whole genome shotgun (WGS) entry which is preliminary data.</text>
</comment>
<reference evidence="1 2" key="1">
    <citation type="journal article" date="2024" name="G3 (Bethesda)">
        <title>Genome assembly of Hibiscus sabdariffa L. provides insights into metabolisms of medicinal natural products.</title>
        <authorList>
            <person name="Kim T."/>
        </authorList>
    </citation>
    <scope>NUCLEOTIDE SEQUENCE [LARGE SCALE GENOMIC DNA]</scope>
    <source>
        <strain evidence="1">TK-2024</strain>
        <tissue evidence="1">Old leaves</tissue>
    </source>
</reference>
<protein>
    <submittedName>
        <fullName evidence="1">Uncharacterized protein</fullName>
    </submittedName>
</protein>
<name>A0ABR2ALZ4_9ROSI</name>
<organism evidence="1 2">
    <name type="scientific">Hibiscus sabdariffa</name>
    <name type="common">roselle</name>
    <dbReference type="NCBI Taxonomy" id="183260"/>
    <lineage>
        <taxon>Eukaryota</taxon>
        <taxon>Viridiplantae</taxon>
        <taxon>Streptophyta</taxon>
        <taxon>Embryophyta</taxon>
        <taxon>Tracheophyta</taxon>
        <taxon>Spermatophyta</taxon>
        <taxon>Magnoliopsida</taxon>
        <taxon>eudicotyledons</taxon>
        <taxon>Gunneridae</taxon>
        <taxon>Pentapetalae</taxon>
        <taxon>rosids</taxon>
        <taxon>malvids</taxon>
        <taxon>Malvales</taxon>
        <taxon>Malvaceae</taxon>
        <taxon>Malvoideae</taxon>
        <taxon>Hibiscus</taxon>
    </lineage>
</organism>
<proteinExistence type="predicted"/>
<accession>A0ABR2ALZ4</accession>